<comment type="caution">
    <text evidence="1">The sequence shown here is derived from an EMBL/GenBank/DDBJ whole genome shotgun (WGS) entry which is preliminary data.</text>
</comment>
<protein>
    <recommendedName>
        <fullName evidence="3">Fructose-bisphosphate aldolase</fullName>
    </recommendedName>
</protein>
<sequence length="66" mass="7394">MMLISNSKMLKKAQREGYAVPAFNVHNLETEYPDANDPRKYITPGKLAMQKVVENKIIICGSAGRI</sequence>
<dbReference type="InterPro" id="IPR013785">
    <property type="entry name" value="Aldolase_TIM"/>
</dbReference>
<dbReference type="EMBL" id="CBXE010000025">
    <property type="protein sequence ID" value="CDL79662.1"/>
    <property type="molecule type" value="Genomic_DNA"/>
</dbReference>
<organism evidence="1 2">
    <name type="scientific">Xenorhabdus cabanillasii JM26</name>
    <dbReference type="NCBI Taxonomy" id="1427517"/>
    <lineage>
        <taxon>Bacteria</taxon>
        <taxon>Pseudomonadati</taxon>
        <taxon>Pseudomonadota</taxon>
        <taxon>Gammaproteobacteria</taxon>
        <taxon>Enterobacterales</taxon>
        <taxon>Morganellaceae</taxon>
        <taxon>Xenorhabdus</taxon>
    </lineage>
</organism>
<accession>W1IMD6</accession>
<gene>
    <name evidence="1" type="ORF">XCR1_1200017</name>
</gene>
<evidence type="ECO:0000313" key="1">
    <source>
        <dbReference type="EMBL" id="CDL79662.1"/>
    </source>
</evidence>
<dbReference type="Gene3D" id="3.20.20.70">
    <property type="entry name" value="Aldolase class I"/>
    <property type="match status" value="2"/>
</dbReference>
<evidence type="ECO:0008006" key="3">
    <source>
        <dbReference type="Google" id="ProtNLM"/>
    </source>
</evidence>
<dbReference type="Proteomes" id="UP000019197">
    <property type="component" value="Unassembled WGS sequence"/>
</dbReference>
<reference evidence="1 2" key="1">
    <citation type="submission" date="2013-11" db="EMBL/GenBank/DDBJ databases">
        <title>Draft genome sequence and annotation of the entomopathogenic bacterium, Xenorhabdus cabanillasi strain JM26.</title>
        <authorList>
            <person name="Gualtieri M."/>
            <person name="Ogier J.C."/>
            <person name="Pages S."/>
            <person name="Givaudan A."/>
            <person name="Gaudriault S."/>
        </authorList>
    </citation>
    <scope>NUCLEOTIDE SEQUENCE [LARGE SCALE GENOMIC DNA]</scope>
    <source>
        <strain evidence="1 2">JM26</strain>
    </source>
</reference>
<dbReference type="SUPFAM" id="SSF51569">
    <property type="entry name" value="Aldolase"/>
    <property type="match status" value="1"/>
</dbReference>
<name>W1IMD6_9GAMM</name>
<dbReference type="AlphaFoldDB" id="W1IMD6"/>
<proteinExistence type="predicted"/>
<evidence type="ECO:0000313" key="2">
    <source>
        <dbReference type="Proteomes" id="UP000019197"/>
    </source>
</evidence>
<dbReference type="OrthoDB" id="9803995at2"/>